<dbReference type="EMBL" id="JYDV01000031">
    <property type="protein sequence ID" value="KRZ39966.1"/>
    <property type="molecule type" value="Genomic_DNA"/>
</dbReference>
<protein>
    <submittedName>
        <fullName evidence="2">Uncharacterized protein</fullName>
    </submittedName>
</protein>
<evidence type="ECO:0000313" key="4">
    <source>
        <dbReference type="Proteomes" id="UP000054632"/>
    </source>
</evidence>
<dbReference type="Proteomes" id="UP000054632">
    <property type="component" value="Unassembled WGS sequence"/>
</dbReference>
<proteinExistence type="predicted"/>
<organism evidence="2 5">
    <name type="scientific">Trichinella pseudospiralis</name>
    <name type="common">Parasitic roundworm</name>
    <dbReference type="NCBI Taxonomy" id="6337"/>
    <lineage>
        <taxon>Eukaryota</taxon>
        <taxon>Metazoa</taxon>
        <taxon>Ecdysozoa</taxon>
        <taxon>Nematoda</taxon>
        <taxon>Enoplea</taxon>
        <taxon>Dorylaimia</taxon>
        <taxon>Trichinellida</taxon>
        <taxon>Trichinellidae</taxon>
        <taxon>Trichinella</taxon>
    </lineage>
</organism>
<reference evidence="4 5" key="1">
    <citation type="submission" date="2015-01" db="EMBL/GenBank/DDBJ databases">
        <title>Evolution of Trichinella species and genotypes.</title>
        <authorList>
            <person name="Korhonen P.K."/>
            <person name="Edoardo P."/>
            <person name="Giuseppe L.R."/>
            <person name="Gasser R.B."/>
        </authorList>
    </citation>
    <scope>NUCLEOTIDE SEQUENCE [LARGE SCALE GENOMIC DNA]</scope>
    <source>
        <strain evidence="1">ISS13</strain>
        <strain evidence="3">ISS176</strain>
        <strain evidence="2">ISS588</strain>
    </source>
</reference>
<evidence type="ECO:0000313" key="2">
    <source>
        <dbReference type="EMBL" id="KRZ27276.1"/>
    </source>
</evidence>
<gene>
    <name evidence="1" type="ORF">T4A_10523</name>
    <name evidence="2" type="ORF">T4B_11124</name>
    <name evidence="3" type="ORF">T4C_2571</name>
</gene>
<keyword evidence="5" id="KW-1185">Reference proteome</keyword>
<dbReference type="Proteomes" id="UP000054805">
    <property type="component" value="Unassembled WGS sequence"/>
</dbReference>
<comment type="caution">
    <text evidence="2">The sequence shown here is derived from an EMBL/GenBank/DDBJ whole genome shotgun (WGS) entry which is preliminary data.</text>
</comment>
<dbReference type="EMBL" id="JYDS01000073">
    <property type="protein sequence ID" value="KRZ27276.1"/>
    <property type="molecule type" value="Genomic_DNA"/>
</dbReference>
<name>A0A0V1IXD1_TRIPS</name>
<evidence type="ECO:0000313" key="3">
    <source>
        <dbReference type="EMBL" id="KRZ39966.1"/>
    </source>
</evidence>
<accession>A0A0V1IXD1</accession>
<dbReference type="EMBL" id="JYDR01000102">
    <property type="protein sequence ID" value="KRY68832.1"/>
    <property type="molecule type" value="Genomic_DNA"/>
</dbReference>
<sequence length="101" mass="11060">MCLLYESDGNFQGHCCLNDNHCELFKLCLQNRVGGTGKLSEVTANAWKIAFAFPERMKGLAIGVNCVHSARLISFKQRSIGQSALLNIATNQKCPNASVDQ</sequence>
<evidence type="ECO:0000313" key="1">
    <source>
        <dbReference type="EMBL" id="KRY68832.1"/>
    </source>
</evidence>
<dbReference type="AlphaFoldDB" id="A0A0V1IXD1"/>
<dbReference type="Proteomes" id="UP000054826">
    <property type="component" value="Unassembled WGS sequence"/>
</dbReference>
<evidence type="ECO:0000313" key="5">
    <source>
        <dbReference type="Proteomes" id="UP000054805"/>
    </source>
</evidence>